<feature type="domain" description="DUF305" evidence="1">
    <location>
        <begin position="44"/>
        <end position="199"/>
    </location>
</feature>
<dbReference type="EMBL" id="CP018082">
    <property type="protein sequence ID" value="APE35538.1"/>
    <property type="molecule type" value="Genomic_DNA"/>
</dbReference>
<dbReference type="AlphaFoldDB" id="A0A1J0VU58"/>
<organism evidence="2 3">
    <name type="scientific">Nocardia mangyaensis</name>
    <dbReference type="NCBI Taxonomy" id="2213200"/>
    <lineage>
        <taxon>Bacteria</taxon>
        <taxon>Bacillati</taxon>
        <taxon>Actinomycetota</taxon>
        <taxon>Actinomycetes</taxon>
        <taxon>Mycobacteriales</taxon>
        <taxon>Nocardiaceae</taxon>
        <taxon>Nocardia</taxon>
    </lineage>
</organism>
<proteinExistence type="predicted"/>
<name>A0A1J0VU58_9NOCA</name>
<dbReference type="Proteomes" id="UP000183810">
    <property type="component" value="Chromosome"/>
</dbReference>
<dbReference type="InterPro" id="IPR012347">
    <property type="entry name" value="Ferritin-like"/>
</dbReference>
<dbReference type="KEGG" id="nsl:BOX37_18060"/>
<evidence type="ECO:0000313" key="2">
    <source>
        <dbReference type="EMBL" id="APE35538.1"/>
    </source>
</evidence>
<keyword evidence="3" id="KW-1185">Reference proteome</keyword>
<dbReference type="Gene3D" id="1.20.1260.10">
    <property type="match status" value="1"/>
</dbReference>
<evidence type="ECO:0000313" key="3">
    <source>
        <dbReference type="Proteomes" id="UP000183810"/>
    </source>
</evidence>
<sequence>MRWRSGFRIAAFGALALLLLAMGAALRPVLPAAATAPAVLSDTEIGFIQDMVAHHGQALLLTERLDADADPIVVGVARQIADSQRTELGMLLGWLRLAGAPVANARPMGWMPNADHTQRHSATTSAPTMPGMASATELDELAAARGTQAEVLFLGLMRRHHAGGIEMAAAADAVLNDGEVQRSAREMVRTQGQEIGLLSVLLERRGTDLCSDNGMTRVLTCR</sequence>
<dbReference type="Pfam" id="PF03713">
    <property type="entry name" value="DUF305"/>
    <property type="match status" value="1"/>
</dbReference>
<dbReference type="OrthoDB" id="26872at2"/>
<dbReference type="InterPro" id="IPR005183">
    <property type="entry name" value="DUF305_CopM-like"/>
</dbReference>
<dbReference type="PANTHER" id="PTHR36933">
    <property type="entry name" value="SLL0788 PROTEIN"/>
    <property type="match status" value="1"/>
</dbReference>
<gene>
    <name evidence="2" type="ORF">BOX37_18060</name>
</gene>
<protein>
    <submittedName>
        <fullName evidence="2">DUF305 domain-containing protein</fullName>
    </submittedName>
</protein>
<reference evidence="2" key="1">
    <citation type="submission" date="2016-11" db="EMBL/GenBank/DDBJ databases">
        <authorList>
            <person name="Jaros S."/>
            <person name="Januszkiewicz K."/>
            <person name="Wedrychowicz H."/>
        </authorList>
    </citation>
    <scope>NUCLEOTIDE SEQUENCE [LARGE SCALE GENOMIC DNA]</scope>
    <source>
        <strain evidence="2">Y48</strain>
    </source>
</reference>
<evidence type="ECO:0000259" key="1">
    <source>
        <dbReference type="Pfam" id="PF03713"/>
    </source>
</evidence>
<dbReference type="PANTHER" id="PTHR36933:SF1">
    <property type="entry name" value="SLL0788 PROTEIN"/>
    <property type="match status" value="1"/>
</dbReference>
<accession>A0A1J0VU58</accession>
<dbReference type="RefSeq" id="WP_071928725.1">
    <property type="nucleotide sequence ID" value="NZ_CP018082.1"/>
</dbReference>